<evidence type="ECO:0000313" key="8">
    <source>
        <dbReference type="EMBL" id="TCO70518.1"/>
    </source>
</evidence>
<keyword evidence="3" id="KW-0998">Cell outer membrane</keyword>
<proteinExistence type="predicted"/>
<organism evidence="8 9">
    <name type="scientific">Rhodovulum euryhalinum</name>
    <dbReference type="NCBI Taxonomy" id="35805"/>
    <lineage>
        <taxon>Bacteria</taxon>
        <taxon>Pseudomonadati</taxon>
        <taxon>Pseudomonadota</taxon>
        <taxon>Alphaproteobacteria</taxon>
        <taxon>Rhodobacterales</taxon>
        <taxon>Paracoccaceae</taxon>
        <taxon>Rhodovulum</taxon>
    </lineage>
</organism>
<feature type="domain" description="OmpA-like" evidence="7">
    <location>
        <begin position="110"/>
        <end position="224"/>
    </location>
</feature>
<feature type="compositionally biased region" description="Low complexity" evidence="5">
    <location>
        <begin position="67"/>
        <end position="81"/>
    </location>
</feature>
<reference evidence="8 9" key="1">
    <citation type="submission" date="2019-03" db="EMBL/GenBank/DDBJ databases">
        <title>Genomic Encyclopedia of Type Strains, Phase IV (KMG-IV): sequencing the most valuable type-strain genomes for metagenomic binning, comparative biology and taxonomic classification.</title>
        <authorList>
            <person name="Goeker M."/>
        </authorList>
    </citation>
    <scope>NUCLEOTIDE SEQUENCE [LARGE SCALE GENOMIC DNA]</scope>
    <source>
        <strain evidence="8 9">DSM 4868</strain>
    </source>
</reference>
<feature type="chain" id="PRO_5020848006" evidence="6">
    <location>
        <begin position="23"/>
        <end position="224"/>
    </location>
</feature>
<protein>
    <submittedName>
        <fullName evidence="8">Outer membrane protein OmpA-like peptidoglycan-associated protein</fullName>
    </submittedName>
</protein>
<dbReference type="GO" id="GO:0009279">
    <property type="term" value="C:cell outer membrane"/>
    <property type="evidence" value="ECO:0007669"/>
    <property type="project" value="UniProtKB-SubCell"/>
</dbReference>
<comment type="caution">
    <text evidence="8">The sequence shown here is derived from an EMBL/GenBank/DDBJ whole genome shotgun (WGS) entry which is preliminary data.</text>
</comment>
<evidence type="ECO:0000256" key="5">
    <source>
        <dbReference type="SAM" id="MobiDB-lite"/>
    </source>
</evidence>
<dbReference type="InterPro" id="IPR050330">
    <property type="entry name" value="Bact_OuterMem_StrucFunc"/>
</dbReference>
<accession>A0A4R2KKG4</accession>
<evidence type="ECO:0000313" key="9">
    <source>
        <dbReference type="Proteomes" id="UP000295142"/>
    </source>
</evidence>
<dbReference type="EMBL" id="SLWW01000009">
    <property type="protein sequence ID" value="TCO70518.1"/>
    <property type="molecule type" value="Genomic_DNA"/>
</dbReference>
<dbReference type="SUPFAM" id="SSF103088">
    <property type="entry name" value="OmpA-like"/>
    <property type="match status" value="1"/>
</dbReference>
<dbReference type="InterPro" id="IPR036737">
    <property type="entry name" value="OmpA-like_sf"/>
</dbReference>
<dbReference type="PRINTS" id="PR01021">
    <property type="entry name" value="OMPADOMAIN"/>
</dbReference>
<dbReference type="InterPro" id="IPR006664">
    <property type="entry name" value="OMP_bac"/>
</dbReference>
<dbReference type="Proteomes" id="UP000295142">
    <property type="component" value="Unassembled WGS sequence"/>
</dbReference>
<comment type="subcellular location">
    <subcellularLocation>
        <location evidence="1">Cell outer membrane</location>
    </subcellularLocation>
</comment>
<dbReference type="PANTHER" id="PTHR30329:SF21">
    <property type="entry name" value="LIPOPROTEIN YIAD-RELATED"/>
    <property type="match status" value="1"/>
</dbReference>
<name>A0A4R2KKG4_9RHOB</name>
<evidence type="ECO:0000259" key="7">
    <source>
        <dbReference type="PROSITE" id="PS51123"/>
    </source>
</evidence>
<dbReference type="InterPro" id="IPR006665">
    <property type="entry name" value="OmpA-like"/>
</dbReference>
<evidence type="ECO:0000256" key="2">
    <source>
        <dbReference type="ARBA" id="ARBA00023136"/>
    </source>
</evidence>
<dbReference type="Pfam" id="PF00691">
    <property type="entry name" value="OmpA"/>
    <property type="match status" value="1"/>
</dbReference>
<gene>
    <name evidence="8" type="ORF">EV655_10965</name>
</gene>
<dbReference type="AlphaFoldDB" id="A0A4R2KKG4"/>
<dbReference type="Gene3D" id="3.30.1330.60">
    <property type="entry name" value="OmpA-like domain"/>
    <property type="match status" value="1"/>
</dbReference>
<evidence type="ECO:0000256" key="4">
    <source>
        <dbReference type="PROSITE-ProRule" id="PRU00473"/>
    </source>
</evidence>
<sequence>MHRMLGLALGLTMGLTALPAAAQDLSDGELLQLFETQRDAFRKAEESGMGRTRGLTLITVEDARGPTEAAAAGAPANAPPEGGEGVTVGAASGLQPLAPASAPTPVVFGQLAPELQVNVRVEFAFDSAALSPDQKPRLEQLCRVMKASDIARFRVVGHTDASGSDAYNERLSILRAEEVQRYFVTECGIDPARLEAIGMGERFLYNAEDPRAGENRRVEFQALS</sequence>
<feature type="signal peptide" evidence="6">
    <location>
        <begin position="1"/>
        <end position="22"/>
    </location>
</feature>
<dbReference type="PROSITE" id="PS51123">
    <property type="entry name" value="OMPA_2"/>
    <property type="match status" value="1"/>
</dbReference>
<dbReference type="OrthoDB" id="9792021at2"/>
<dbReference type="CDD" id="cd07185">
    <property type="entry name" value="OmpA_C-like"/>
    <property type="match status" value="1"/>
</dbReference>
<evidence type="ECO:0000256" key="6">
    <source>
        <dbReference type="SAM" id="SignalP"/>
    </source>
</evidence>
<dbReference type="PANTHER" id="PTHR30329">
    <property type="entry name" value="STATOR ELEMENT OF FLAGELLAR MOTOR COMPLEX"/>
    <property type="match status" value="1"/>
</dbReference>
<keyword evidence="9" id="KW-1185">Reference proteome</keyword>
<evidence type="ECO:0000256" key="1">
    <source>
        <dbReference type="ARBA" id="ARBA00004442"/>
    </source>
</evidence>
<evidence type="ECO:0000256" key="3">
    <source>
        <dbReference type="ARBA" id="ARBA00023237"/>
    </source>
</evidence>
<feature type="region of interest" description="Disordered" evidence="5">
    <location>
        <begin position="67"/>
        <end position="90"/>
    </location>
</feature>
<keyword evidence="2 4" id="KW-0472">Membrane</keyword>
<keyword evidence="6" id="KW-0732">Signal</keyword>